<dbReference type="GO" id="GO:0016887">
    <property type="term" value="F:ATP hydrolysis activity"/>
    <property type="evidence" value="ECO:0007669"/>
    <property type="project" value="TreeGrafter"/>
</dbReference>
<keyword evidence="2" id="KW-0067">ATP-binding</keyword>
<evidence type="ECO:0000313" key="3">
    <source>
        <dbReference type="EMBL" id="RDK92810.1"/>
    </source>
</evidence>
<dbReference type="InterPro" id="IPR017746">
    <property type="entry name" value="Cellulose_synthase_operon_BcsQ"/>
</dbReference>
<protein>
    <submittedName>
        <fullName evidence="3">Cell division protein YhjQ</fullName>
    </submittedName>
</protein>
<organism evidence="3 4">
    <name type="scientific">Enterobacillus tribolii</name>
    <dbReference type="NCBI Taxonomy" id="1487935"/>
    <lineage>
        <taxon>Bacteria</taxon>
        <taxon>Pseudomonadati</taxon>
        <taxon>Pseudomonadota</taxon>
        <taxon>Gammaproteobacteria</taxon>
        <taxon>Enterobacterales</taxon>
        <taxon>Hafniaceae</taxon>
        <taxon>Enterobacillus</taxon>
    </lineage>
</organism>
<dbReference type="EMBL" id="QRAP01000003">
    <property type="protein sequence ID" value="RDK92810.1"/>
    <property type="molecule type" value="Genomic_DNA"/>
</dbReference>
<dbReference type="Pfam" id="PF06564">
    <property type="entry name" value="CBP_BcsQ"/>
    <property type="match status" value="1"/>
</dbReference>
<dbReference type="SUPFAM" id="SSF52540">
    <property type="entry name" value="P-loop containing nucleoside triphosphate hydrolases"/>
    <property type="match status" value="1"/>
</dbReference>
<evidence type="ECO:0000313" key="4">
    <source>
        <dbReference type="Proteomes" id="UP000254848"/>
    </source>
</evidence>
<dbReference type="GO" id="GO:0051782">
    <property type="term" value="P:negative regulation of cell division"/>
    <property type="evidence" value="ECO:0007669"/>
    <property type="project" value="TreeGrafter"/>
</dbReference>
<comment type="caution">
    <text evidence="3">The sequence shown here is derived from an EMBL/GenBank/DDBJ whole genome shotgun (WGS) entry which is preliminary data.</text>
</comment>
<dbReference type="GO" id="GO:0051301">
    <property type="term" value="P:cell division"/>
    <property type="evidence" value="ECO:0007669"/>
    <property type="project" value="UniProtKB-KW"/>
</dbReference>
<dbReference type="PANTHER" id="PTHR43384">
    <property type="entry name" value="SEPTUM SITE-DETERMINING PROTEIN MIND HOMOLOG, CHLOROPLASTIC-RELATED"/>
    <property type="match status" value="1"/>
</dbReference>
<sequence>MTIIALQGIRGGVGTTSITASLAWALRQLGDTVLAIDFSPDNLLRLHFNTAWEDSRGWARSVTDGLPWQQGALRYADRMDFLPFGQLNRAEQERRPAVDWPDSLKTLGASGDYRWILLDIPAGYTPLSDALTALADLTICPLVADTNCHVRLHQQALPPGARLLVNQLAVANQLQDDIYQLWLQSVPDLLPLAVHRDAAMSESAAAKQPVGEYRPECLAAEELTTLANWCLLHTAGVAL</sequence>
<keyword evidence="4" id="KW-1185">Reference proteome</keyword>
<dbReference type="OrthoDB" id="5288747at2"/>
<dbReference type="Proteomes" id="UP000254848">
    <property type="component" value="Unassembled WGS sequence"/>
</dbReference>
<dbReference type="RefSeq" id="WP_115457998.1">
    <property type="nucleotide sequence ID" value="NZ_QRAP01000003.1"/>
</dbReference>
<accession>A0A370QU91</accession>
<dbReference type="GO" id="GO:0005524">
    <property type="term" value="F:ATP binding"/>
    <property type="evidence" value="ECO:0007669"/>
    <property type="project" value="UniProtKB-KW"/>
</dbReference>
<keyword evidence="3" id="KW-0131">Cell cycle</keyword>
<proteinExistence type="predicted"/>
<keyword evidence="1" id="KW-0547">Nucleotide-binding</keyword>
<reference evidence="3 4" key="1">
    <citation type="submission" date="2018-07" db="EMBL/GenBank/DDBJ databases">
        <title>Genomic Encyclopedia of Type Strains, Phase IV (KMG-IV): sequencing the most valuable type-strain genomes for metagenomic binning, comparative biology and taxonomic classification.</title>
        <authorList>
            <person name="Goeker M."/>
        </authorList>
    </citation>
    <scope>NUCLEOTIDE SEQUENCE [LARGE SCALE GENOMIC DNA]</scope>
    <source>
        <strain evidence="3 4">DSM 103736</strain>
    </source>
</reference>
<gene>
    <name evidence="3" type="ORF">C8D90_103202</name>
</gene>
<dbReference type="NCBIfam" id="TIGR03371">
    <property type="entry name" value="cellulose_yhjQ"/>
    <property type="match status" value="1"/>
</dbReference>
<name>A0A370QU91_9GAMM</name>
<keyword evidence="3" id="KW-0132">Cell division</keyword>
<dbReference type="InterPro" id="IPR027417">
    <property type="entry name" value="P-loop_NTPase"/>
</dbReference>
<dbReference type="InterPro" id="IPR050625">
    <property type="entry name" value="ParA/MinD_ATPase"/>
</dbReference>
<dbReference type="GO" id="GO:0005829">
    <property type="term" value="C:cytosol"/>
    <property type="evidence" value="ECO:0007669"/>
    <property type="project" value="TreeGrafter"/>
</dbReference>
<dbReference type="Gene3D" id="3.40.50.300">
    <property type="entry name" value="P-loop containing nucleotide triphosphate hydrolases"/>
    <property type="match status" value="1"/>
</dbReference>
<evidence type="ECO:0000256" key="2">
    <source>
        <dbReference type="ARBA" id="ARBA00022840"/>
    </source>
</evidence>
<dbReference type="PANTHER" id="PTHR43384:SF4">
    <property type="entry name" value="CELLULOSE BIOSYNTHESIS PROTEIN BCSQ-RELATED"/>
    <property type="match status" value="1"/>
</dbReference>
<dbReference type="GO" id="GO:0009898">
    <property type="term" value="C:cytoplasmic side of plasma membrane"/>
    <property type="evidence" value="ECO:0007669"/>
    <property type="project" value="TreeGrafter"/>
</dbReference>
<dbReference type="AlphaFoldDB" id="A0A370QU91"/>
<evidence type="ECO:0000256" key="1">
    <source>
        <dbReference type="ARBA" id="ARBA00022741"/>
    </source>
</evidence>